<evidence type="ECO:0000313" key="10">
    <source>
        <dbReference type="EMBL" id="QJR15701.1"/>
    </source>
</evidence>
<dbReference type="GO" id="GO:0005886">
    <property type="term" value="C:plasma membrane"/>
    <property type="evidence" value="ECO:0007669"/>
    <property type="project" value="UniProtKB-SubCell"/>
</dbReference>
<protein>
    <recommendedName>
        <fullName evidence="8">Ancillary SecYEG translocon subunit</fullName>
    </recommendedName>
</protein>
<keyword evidence="2" id="KW-1003">Cell membrane</keyword>
<accession>A0A6M4H7W2</accession>
<evidence type="ECO:0000313" key="11">
    <source>
        <dbReference type="Proteomes" id="UP000503096"/>
    </source>
</evidence>
<organism evidence="10 11">
    <name type="scientific">Usitatibacter palustris</name>
    <dbReference type="NCBI Taxonomy" id="2732487"/>
    <lineage>
        <taxon>Bacteria</taxon>
        <taxon>Pseudomonadati</taxon>
        <taxon>Pseudomonadota</taxon>
        <taxon>Betaproteobacteria</taxon>
        <taxon>Nitrosomonadales</taxon>
        <taxon>Usitatibacteraceae</taxon>
        <taxon>Usitatibacter</taxon>
    </lineage>
</organism>
<dbReference type="InterPro" id="IPR026039">
    <property type="entry name" value="YfgM"/>
</dbReference>
<feature type="domain" description="Ancillary SecYEG translocon subunit/Cell division coordinator CpoB TPR" evidence="9">
    <location>
        <begin position="17"/>
        <end position="209"/>
    </location>
</feature>
<dbReference type="InParanoid" id="A0A6M4H7W2"/>
<keyword evidence="5" id="KW-0472">Membrane</keyword>
<evidence type="ECO:0000259" key="9">
    <source>
        <dbReference type="Pfam" id="PF09976"/>
    </source>
</evidence>
<evidence type="ECO:0000256" key="7">
    <source>
        <dbReference type="ARBA" id="ARBA00024197"/>
    </source>
</evidence>
<dbReference type="RefSeq" id="WP_171163217.1">
    <property type="nucleotide sequence ID" value="NZ_CP053073.1"/>
</dbReference>
<dbReference type="FunCoup" id="A0A6M4H7W2">
    <property type="interactions" value="59"/>
</dbReference>
<dbReference type="AlphaFoldDB" id="A0A6M4H7W2"/>
<dbReference type="SUPFAM" id="SSF48452">
    <property type="entry name" value="TPR-like"/>
    <property type="match status" value="1"/>
</dbReference>
<dbReference type="KEGG" id="upl:DSM104440_02527"/>
<evidence type="ECO:0000256" key="1">
    <source>
        <dbReference type="ARBA" id="ARBA00004401"/>
    </source>
</evidence>
<dbReference type="GO" id="GO:0044877">
    <property type="term" value="F:protein-containing complex binding"/>
    <property type="evidence" value="ECO:0007669"/>
    <property type="project" value="InterPro"/>
</dbReference>
<dbReference type="PANTHER" id="PTHR38035:SF1">
    <property type="entry name" value="ANCILLARY SECYEG TRANSLOCON SUBUNIT"/>
    <property type="match status" value="1"/>
</dbReference>
<evidence type="ECO:0000256" key="2">
    <source>
        <dbReference type="ARBA" id="ARBA00022475"/>
    </source>
</evidence>
<gene>
    <name evidence="10" type="ORF">DSM104440_02527</name>
</gene>
<evidence type="ECO:0000256" key="6">
    <source>
        <dbReference type="ARBA" id="ARBA00023186"/>
    </source>
</evidence>
<dbReference type="EMBL" id="CP053073">
    <property type="protein sequence ID" value="QJR15701.1"/>
    <property type="molecule type" value="Genomic_DNA"/>
</dbReference>
<sequence length="221" mass="23817">MAGPYDLEEQERIAELKAWWEDNGKFVIGAIVAAILALAGWKGWQYHKAQSAEDAAAMFEPVDKAVKAKDGKAIEAAAKALMDKYPSSFFASDAALHAAKEHFTAGRTNEAREKLEWVMKNGVRELQGVARLRLAAVLLDEKKHSEALLVLDGNKDEAFTAVTADLKGDIMLSLGRLDEARAAYKLAADKAEPRNPVRQIAEVKLQALGGAPAPAVAGAPQ</sequence>
<keyword evidence="11" id="KW-1185">Reference proteome</keyword>
<keyword evidence="6" id="KW-0143">Chaperone</keyword>
<dbReference type="PANTHER" id="PTHR38035">
    <property type="entry name" value="UPF0070 PROTEIN YFGM"/>
    <property type="match status" value="1"/>
</dbReference>
<reference evidence="10 11" key="1">
    <citation type="submission" date="2020-04" db="EMBL/GenBank/DDBJ databases">
        <title>Usitatibacter rugosus gen. nov., sp. nov. and Usitatibacter palustris sp. nov., novel members of Usitatibacteraceae fam. nov. within the order Nitrosomonadales isolated from soil.</title>
        <authorList>
            <person name="Huber K.J."/>
            <person name="Neumann-Schaal M."/>
            <person name="Geppert A."/>
            <person name="Luckner M."/>
            <person name="Wanner G."/>
            <person name="Overmann J."/>
        </authorList>
    </citation>
    <scope>NUCLEOTIDE SEQUENCE [LARGE SCALE GENOMIC DNA]</scope>
    <source>
        <strain evidence="10 11">Swamp67</strain>
    </source>
</reference>
<comment type="similarity">
    <text evidence="7">Belongs to the YfgM family.</text>
</comment>
<evidence type="ECO:0000256" key="4">
    <source>
        <dbReference type="ARBA" id="ARBA00022989"/>
    </source>
</evidence>
<dbReference type="InterPro" id="IPR011990">
    <property type="entry name" value="TPR-like_helical_dom_sf"/>
</dbReference>
<evidence type="ECO:0000256" key="5">
    <source>
        <dbReference type="ARBA" id="ARBA00023136"/>
    </source>
</evidence>
<dbReference type="Pfam" id="PF09976">
    <property type="entry name" value="TPR_21"/>
    <property type="match status" value="1"/>
</dbReference>
<evidence type="ECO:0000256" key="8">
    <source>
        <dbReference type="ARBA" id="ARBA00024235"/>
    </source>
</evidence>
<comment type="subcellular location">
    <subcellularLocation>
        <location evidence="1">Cell membrane</location>
        <topology evidence="1">Single-pass type II membrane protein</topology>
    </subcellularLocation>
</comment>
<dbReference type="PIRSF" id="PIRSF006170">
    <property type="entry name" value="YfgM"/>
    <property type="match status" value="1"/>
</dbReference>
<keyword evidence="3" id="KW-0812">Transmembrane</keyword>
<evidence type="ECO:0000256" key="3">
    <source>
        <dbReference type="ARBA" id="ARBA00022692"/>
    </source>
</evidence>
<dbReference type="InterPro" id="IPR018704">
    <property type="entry name" value="SecYEG/CpoB_TPR"/>
</dbReference>
<dbReference type="Proteomes" id="UP000503096">
    <property type="component" value="Chromosome"/>
</dbReference>
<proteinExistence type="inferred from homology"/>
<keyword evidence="4" id="KW-1133">Transmembrane helix</keyword>
<name>A0A6M4H7W2_9PROT</name>